<proteinExistence type="predicted"/>
<evidence type="ECO:0000259" key="1">
    <source>
        <dbReference type="Pfam" id="PF01882"/>
    </source>
</evidence>
<dbReference type="Proteomes" id="UP000001887">
    <property type="component" value="Chromosome"/>
</dbReference>
<evidence type="ECO:0000313" key="3">
    <source>
        <dbReference type="Proteomes" id="UP000001887"/>
    </source>
</evidence>
<gene>
    <name evidence="2" type="ordered locus">Psta_3324</name>
</gene>
<dbReference type="AlphaFoldDB" id="D2QXR1"/>
<name>D2QXR1_PIRSD</name>
<dbReference type="PANTHER" id="PTHR34351">
    <property type="entry name" value="SLR1927 PROTEIN-RELATED"/>
    <property type="match status" value="1"/>
</dbReference>
<dbReference type="KEGG" id="psl:Psta_3324"/>
<feature type="domain" description="DUF58" evidence="1">
    <location>
        <begin position="198"/>
        <end position="283"/>
    </location>
</feature>
<dbReference type="eggNOG" id="COG1721">
    <property type="taxonomic scope" value="Bacteria"/>
</dbReference>
<accession>D2QXR1</accession>
<dbReference type="HOGENOM" id="CLU_026152_3_0_0"/>
<keyword evidence="3" id="KW-1185">Reference proteome</keyword>
<dbReference type="PANTHER" id="PTHR34351:SF2">
    <property type="entry name" value="DUF58 DOMAIN-CONTAINING PROTEIN"/>
    <property type="match status" value="1"/>
</dbReference>
<evidence type="ECO:0000313" key="2">
    <source>
        <dbReference type="EMBL" id="ADB17988.1"/>
    </source>
</evidence>
<dbReference type="OrthoDB" id="9789943at2"/>
<organism evidence="2 3">
    <name type="scientific">Pirellula staleyi (strain ATCC 27377 / DSM 6068 / ICPB 4128)</name>
    <name type="common">Pirella staleyi</name>
    <dbReference type="NCBI Taxonomy" id="530564"/>
    <lineage>
        <taxon>Bacteria</taxon>
        <taxon>Pseudomonadati</taxon>
        <taxon>Planctomycetota</taxon>
        <taxon>Planctomycetia</taxon>
        <taxon>Pirellulales</taxon>
        <taxon>Pirellulaceae</taxon>
        <taxon>Pirellula</taxon>
    </lineage>
</organism>
<dbReference type="STRING" id="530564.Psta_3324"/>
<dbReference type="EMBL" id="CP001848">
    <property type="protein sequence ID" value="ADB17988.1"/>
    <property type="molecule type" value="Genomic_DNA"/>
</dbReference>
<reference evidence="2 3" key="1">
    <citation type="journal article" date="2009" name="Stand. Genomic Sci.">
        <title>Complete genome sequence of Pirellula staleyi type strain (ATCC 27377).</title>
        <authorList>
            <person name="Clum A."/>
            <person name="Tindall B.J."/>
            <person name="Sikorski J."/>
            <person name="Ivanova N."/>
            <person name="Mavrommatis K."/>
            <person name="Lucas S."/>
            <person name="Glavina del Rio T."/>
            <person name="Nolan M."/>
            <person name="Chen F."/>
            <person name="Tice H."/>
            <person name="Pitluck S."/>
            <person name="Cheng J.F."/>
            <person name="Chertkov O."/>
            <person name="Brettin T."/>
            <person name="Han C."/>
            <person name="Detter J.C."/>
            <person name="Kuske C."/>
            <person name="Bruce D."/>
            <person name="Goodwin L."/>
            <person name="Ovchinikova G."/>
            <person name="Pati A."/>
            <person name="Mikhailova N."/>
            <person name="Chen A."/>
            <person name="Palaniappan K."/>
            <person name="Land M."/>
            <person name="Hauser L."/>
            <person name="Chang Y.J."/>
            <person name="Jeffries C.D."/>
            <person name="Chain P."/>
            <person name="Rohde M."/>
            <person name="Goker M."/>
            <person name="Bristow J."/>
            <person name="Eisen J.A."/>
            <person name="Markowitz V."/>
            <person name="Hugenholtz P."/>
            <person name="Kyrpides N.C."/>
            <person name="Klenk H.P."/>
            <person name="Lapidus A."/>
        </authorList>
    </citation>
    <scope>NUCLEOTIDE SEQUENCE [LARGE SCALE GENOMIC DNA]</scope>
    <source>
        <strain evidence="3">ATCC 27377 / DSM 6068 / ICPB 4128</strain>
    </source>
</reference>
<sequence precursor="true">MKWFVAAVLLLIVALVFNLSLLVYAMYVLIGVLVTSRFLTHYWATSLVVHREFSRTTAEVGDTVAVVIRIQNIGKLPIPWLLVEDLLPRAAMFFDPPSLKLSGSSVSLTMLHAGASRSILYQLSCNRRGYYQIGPLVLETGDLFGLDRRYRVMEKPHFLLVMPKVVPLLGYDVASRRPIGEVRMTYRLFEDPTRMSGIRDYQPGDPLARVHWRASARSTTLQSKVYEPSTLAGATIVLNFHEDAFDKRHEPVRSELSITMAASIANTLYMLGQQVGLVTNGIDGALRVQQEGWTGDHRTREEARKSASSEQLLDRLEPITVGTRRGPEQFHQLLRLLGRLEKNGGLSLPQLLIDRAPSLPRDATVLMIVPRLSDEESLAILELRRRGFSVAAIISCYDEMMYADFAGPLVAVGIPCWHLRDESAIATICQRLTHR</sequence>
<dbReference type="InterPro" id="IPR002881">
    <property type="entry name" value="DUF58"/>
</dbReference>
<protein>
    <recommendedName>
        <fullName evidence="1">DUF58 domain-containing protein</fullName>
    </recommendedName>
</protein>
<dbReference type="Pfam" id="PF01882">
    <property type="entry name" value="DUF58"/>
    <property type="match status" value="1"/>
</dbReference>